<dbReference type="Gene3D" id="3.40.50.150">
    <property type="entry name" value="Vaccinia Virus protein VP39"/>
    <property type="match status" value="1"/>
</dbReference>
<proteinExistence type="predicted"/>
<dbReference type="InterPro" id="IPR012340">
    <property type="entry name" value="NA-bd_OB-fold"/>
</dbReference>
<name>A0A6C0HLZ2_9ZZZZ</name>
<organism evidence="8">
    <name type="scientific">viral metagenome</name>
    <dbReference type="NCBI Taxonomy" id="1070528"/>
    <lineage>
        <taxon>unclassified sequences</taxon>
        <taxon>metagenomes</taxon>
        <taxon>organismal metagenomes</taxon>
    </lineage>
</organism>
<keyword evidence="4" id="KW-0949">S-adenosyl-L-methionine</keyword>
<dbReference type="GO" id="GO:0005634">
    <property type="term" value="C:nucleus"/>
    <property type="evidence" value="ECO:0007669"/>
    <property type="project" value="TreeGrafter"/>
</dbReference>
<feature type="domain" description="MRNA cap 0 methyltransferase" evidence="7">
    <location>
        <begin position="904"/>
        <end position="1209"/>
    </location>
</feature>
<dbReference type="SUPFAM" id="SSF50249">
    <property type="entry name" value="Nucleic acid-binding proteins"/>
    <property type="match status" value="1"/>
</dbReference>
<evidence type="ECO:0000313" key="8">
    <source>
        <dbReference type="EMBL" id="QHT81662.1"/>
    </source>
</evidence>
<dbReference type="SUPFAM" id="SSF53335">
    <property type="entry name" value="S-adenosyl-L-methionine-dependent methyltransferases"/>
    <property type="match status" value="1"/>
</dbReference>
<dbReference type="InterPro" id="IPR029063">
    <property type="entry name" value="SAM-dependent_MTases_sf"/>
</dbReference>
<dbReference type="InterPro" id="IPR004971">
    <property type="entry name" value="mRNA_G-N7_MeTrfase_dom"/>
</dbReference>
<dbReference type="AlphaFoldDB" id="A0A6C0HLZ2"/>
<keyword evidence="5" id="KW-0694">RNA-binding</keyword>
<keyword evidence="3" id="KW-0808">Transferase</keyword>
<accession>A0A6C0HLZ2</accession>
<dbReference type="SUPFAM" id="SSF56091">
    <property type="entry name" value="DNA ligase/mRNA capping enzyme, catalytic domain"/>
    <property type="match status" value="1"/>
</dbReference>
<dbReference type="GO" id="GO:0003723">
    <property type="term" value="F:RNA binding"/>
    <property type="evidence" value="ECO:0007669"/>
    <property type="project" value="UniProtKB-KW"/>
</dbReference>
<feature type="region of interest" description="Disordered" evidence="6">
    <location>
        <begin position="332"/>
        <end position="422"/>
    </location>
</feature>
<dbReference type="PANTHER" id="PTHR12189:SF2">
    <property type="entry name" value="MRNA CAP GUANINE-N7 METHYLTRANSFERASE"/>
    <property type="match status" value="1"/>
</dbReference>
<evidence type="ECO:0000256" key="1">
    <source>
        <dbReference type="ARBA" id="ARBA00011926"/>
    </source>
</evidence>
<sequence>MIRLDKQTNQKETILALISHTLDNPELELECLINNSPNRNKPNITHDNFIAIIKRLKNHPDYIDKSTYKLNISFPATSKYKDVRVTVKSPGAIKSYCNNESLTIIRNNVDFEMKQLAKVQPNRMYMPNYNMRFNLKLERNFNNNEARIKEIIRDWGTEAKQYRFKKTFSFIKKTGDYSIDVSIVKSSIQEDKYLTVKEVNELELYNNIVKPDTVKVQFAMWWNSIKDKPDEKVQVKNYDNSYITIAQSNVFNNIPTYEVEVEYIKNKTTDKIKFKSLVEKKTYIDGEFTNYFKQIGIVLQCVGNSFFIMNNDEKWEVRRNMIKVVENSINESSLAKSSKRNDGGDGDGNANDGGDGDGDGNASDGNRKTRTIQKGGSLSDDSDGDGNADAHGTGNDDVFSETEAAGDGSHFDEKHSKLTASDEVNRRHVLKGGALTKKIADIRRIVKQNMERGVFFGPNIVDLSYSAIARIDPKSIPNIKYNTNININYAVTDKTDGERNLMFIDNDGHSYGVDRANNIKKLGIKLPQLANSIFDGEFINRNEAGKLINHYYIFDCYVYRGDNVMNKPFNCNRQTGRHSHITASAKYFSTGTDIIQDNDKMPLLIFKKEYLLGNSIATFSELEDDETPLIFDQCGKLLNKMNKSYGGFIDTGHLFTYKTDGLVFLPDNLSVFQTFEGEYIENTFKQESWGLNYKWKPADHLTVDFKVQYQKDLDSKGVKYAYFNEQKFVQVNLISKVYPNSRFKNQLNFWLLNCGLNLKNIPEDFIFFAQNPCIATFDADGNIDNQMGVAYLPVDTNDNVICNNNDIIVDGIIAEFSYNISRPEPQFRWTAERIRADKTAPNAYFGTAVGAWQLINNPITKEYLSSGRTGGTGGKSGDTKESPIGLSNVVYYTEEPRGAQKQQYATAPLNKFNNFVKSFVIERALSGYIKPKVLDLACGRFAEMFKWVENSVDFCLGIDINADNIYNQYDGGATRIMEKRAIMPAIGKLAERTILLVGNTTKNIASGEVVGGDPLNRYFLDVLYGRAKGRTPKLKRLESIALDGFDMVSCMYAIHYMLDSEEMLDNFLRNVSENLMDQAYFIGTCLDGPTVLKTLGSQDELIGTIGDKVVYSIKKQGEYKKLTIGNKVTTFYETFAGHFDENLVNMAYLRERALTHNLKLIEYKSFIEEPISLLTQYEKEKSQFAKYIRGNDSLITWAKMNYYFMFQKVRDINE</sequence>
<dbReference type="Gene3D" id="2.40.50.140">
    <property type="entry name" value="Nucleic acid-binding proteins"/>
    <property type="match status" value="1"/>
</dbReference>
<evidence type="ECO:0000256" key="5">
    <source>
        <dbReference type="ARBA" id="ARBA00022884"/>
    </source>
</evidence>
<protein>
    <recommendedName>
        <fullName evidence="1">mRNA (guanine-N(7))-methyltransferase</fullName>
        <ecNumber evidence="1">2.1.1.56</ecNumber>
    </recommendedName>
</protein>
<evidence type="ECO:0000259" key="7">
    <source>
        <dbReference type="PROSITE" id="PS51562"/>
    </source>
</evidence>
<dbReference type="PROSITE" id="PS51562">
    <property type="entry name" value="RNA_CAP0_MT"/>
    <property type="match status" value="1"/>
</dbReference>
<dbReference type="EMBL" id="MN739987">
    <property type="protein sequence ID" value="QHT81662.1"/>
    <property type="molecule type" value="Genomic_DNA"/>
</dbReference>
<keyword evidence="2" id="KW-0489">Methyltransferase</keyword>
<dbReference type="Pfam" id="PF01331">
    <property type="entry name" value="mRNA_cap_enzyme"/>
    <property type="match status" value="1"/>
</dbReference>
<dbReference type="InterPro" id="IPR039753">
    <property type="entry name" value="RG7MT1"/>
</dbReference>
<dbReference type="PANTHER" id="PTHR12189">
    <property type="entry name" value="MRNA GUANINE-7- METHYLTRANSFERASE"/>
    <property type="match status" value="1"/>
</dbReference>
<reference evidence="8" key="1">
    <citation type="journal article" date="2020" name="Nature">
        <title>Giant virus diversity and host interactions through global metagenomics.</title>
        <authorList>
            <person name="Schulz F."/>
            <person name="Roux S."/>
            <person name="Paez-Espino D."/>
            <person name="Jungbluth S."/>
            <person name="Walsh D.A."/>
            <person name="Denef V.J."/>
            <person name="McMahon K.D."/>
            <person name="Konstantinidis K.T."/>
            <person name="Eloe-Fadrosh E.A."/>
            <person name="Kyrpides N.C."/>
            <person name="Woyke T."/>
        </authorList>
    </citation>
    <scope>NUCLEOTIDE SEQUENCE</scope>
    <source>
        <strain evidence="8">GVMAG-M-3300023184-13</strain>
    </source>
</reference>
<dbReference type="InterPro" id="IPR001339">
    <property type="entry name" value="mRNA_cap_enzyme_adenylation"/>
</dbReference>
<dbReference type="GO" id="GO:0004484">
    <property type="term" value="F:mRNA guanylyltransferase activity"/>
    <property type="evidence" value="ECO:0007669"/>
    <property type="project" value="InterPro"/>
</dbReference>
<evidence type="ECO:0000256" key="4">
    <source>
        <dbReference type="ARBA" id="ARBA00022691"/>
    </source>
</evidence>
<evidence type="ECO:0000256" key="3">
    <source>
        <dbReference type="ARBA" id="ARBA00022679"/>
    </source>
</evidence>
<evidence type="ECO:0000256" key="6">
    <source>
        <dbReference type="SAM" id="MobiDB-lite"/>
    </source>
</evidence>
<dbReference type="Pfam" id="PF03291">
    <property type="entry name" value="mRNA_G-N7_MeTrfase"/>
    <property type="match status" value="1"/>
</dbReference>
<evidence type="ECO:0000256" key="2">
    <source>
        <dbReference type="ARBA" id="ARBA00022603"/>
    </source>
</evidence>
<dbReference type="Gene3D" id="3.30.470.30">
    <property type="entry name" value="DNA ligase/mRNA capping enzyme"/>
    <property type="match status" value="1"/>
</dbReference>
<dbReference type="EC" id="2.1.1.56" evidence="1"/>
<dbReference type="GO" id="GO:0005524">
    <property type="term" value="F:ATP binding"/>
    <property type="evidence" value="ECO:0007669"/>
    <property type="project" value="InterPro"/>
</dbReference>
<dbReference type="GO" id="GO:0004482">
    <property type="term" value="F:mRNA 5'-cap (guanine-N7-)-methyltransferase activity"/>
    <property type="evidence" value="ECO:0007669"/>
    <property type="project" value="UniProtKB-EC"/>
</dbReference>